<evidence type="ECO:0000313" key="2">
    <source>
        <dbReference type="Proteomes" id="UP001153678"/>
    </source>
</evidence>
<keyword evidence="2" id="KW-1185">Reference proteome</keyword>
<name>A0A9W4SQX9_9GLOM</name>
<dbReference type="InterPro" id="IPR009297">
    <property type="entry name" value="DUF952"/>
</dbReference>
<dbReference type="Gene3D" id="3.20.170.20">
    <property type="entry name" value="Protein of unknown function DUF952"/>
    <property type="match status" value="1"/>
</dbReference>
<reference evidence="1" key="1">
    <citation type="submission" date="2022-08" db="EMBL/GenBank/DDBJ databases">
        <authorList>
            <person name="Kallberg Y."/>
            <person name="Tangrot J."/>
            <person name="Rosling A."/>
        </authorList>
    </citation>
    <scope>NUCLEOTIDE SEQUENCE</scope>
    <source>
        <strain evidence="1">Wild A</strain>
    </source>
</reference>
<dbReference type="OrthoDB" id="3335358at2759"/>
<evidence type="ECO:0000313" key="1">
    <source>
        <dbReference type="EMBL" id="CAI2178038.1"/>
    </source>
</evidence>
<dbReference type="Pfam" id="PF06108">
    <property type="entry name" value="DUF952"/>
    <property type="match status" value="1"/>
</dbReference>
<protein>
    <submittedName>
        <fullName evidence="1">996_t:CDS:1</fullName>
    </submittedName>
</protein>
<gene>
    <name evidence="1" type="ORF">FWILDA_LOCUS8386</name>
</gene>
<dbReference type="EMBL" id="CAMKVN010001780">
    <property type="protein sequence ID" value="CAI2178038.1"/>
    <property type="molecule type" value="Genomic_DNA"/>
</dbReference>
<dbReference type="SUPFAM" id="SSF56399">
    <property type="entry name" value="ADP-ribosylation"/>
    <property type="match status" value="1"/>
</dbReference>
<dbReference type="Proteomes" id="UP001153678">
    <property type="component" value="Unassembled WGS sequence"/>
</dbReference>
<dbReference type="PANTHER" id="PTHR34129:SF1">
    <property type="entry name" value="DUF952 DOMAIN-CONTAINING PROTEIN"/>
    <property type="match status" value="1"/>
</dbReference>
<comment type="caution">
    <text evidence="1">The sequence shown here is derived from an EMBL/GenBank/DDBJ whole genome shotgun (WGS) entry which is preliminary data.</text>
</comment>
<organism evidence="1 2">
    <name type="scientific">Funneliformis geosporum</name>
    <dbReference type="NCBI Taxonomy" id="1117311"/>
    <lineage>
        <taxon>Eukaryota</taxon>
        <taxon>Fungi</taxon>
        <taxon>Fungi incertae sedis</taxon>
        <taxon>Mucoromycota</taxon>
        <taxon>Glomeromycotina</taxon>
        <taxon>Glomeromycetes</taxon>
        <taxon>Glomerales</taxon>
        <taxon>Glomeraceae</taxon>
        <taxon>Funneliformis</taxon>
    </lineage>
</organism>
<sequence>MDDSRINYLYKILPTSHVLPPLSSSETPITLTSLDKKDGFIHLSNSIQVLRTAIIFFGNEDEILILKIPYNHKGIKENINWEVSPGTIQEYFLHLYGDLLIKYVKNIVKVKNLKKVDNNIIEGFEDG</sequence>
<dbReference type="PANTHER" id="PTHR34129">
    <property type="entry name" value="BLR1139 PROTEIN"/>
    <property type="match status" value="1"/>
</dbReference>
<accession>A0A9W4SQX9</accession>
<proteinExistence type="predicted"/>
<dbReference type="AlphaFoldDB" id="A0A9W4SQX9"/>